<reference evidence="1 2" key="1">
    <citation type="journal article" date="2020" name="Phytopathology">
        <title>Genome Sequence Resources of Colletotrichum truncatum, C. plurivorum, C. musicola, and C. sojae: Four Species Pathogenic to Soybean (Glycine max).</title>
        <authorList>
            <person name="Rogerio F."/>
            <person name="Boufleur T.R."/>
            <person name="Ciampi-Guillardi M."/>
            <person name="Sukno S.A."/>
            <person name="Thon M.R."/>
            <person name="Massola Junior N.S."/>
            <person name="Baroncelli R."/>
        </authorList>
    </citation>
    <scope>NUCLEOTIDE SEQUENCE [LARGE SCALE GENOMIC DNA]</scope>
    <source>
        <strain evidence="1 2">LFN0009</strain>
    </source>
</reference>
<organism evidence="1 2">
    <name type="scientific">Colletotrichum sojae</name>
    <dbReference type="NCBI Taxonomy" id="2175907"/>
    <lineage>
        <taxon>Eukaryota</taxon>
        <taxon>Fungi</taxon>
        <taxon>Dikarya</taxon>
        <taxon>Ascomycota</taxon>
        <taxon>Pezizomycotina</taxon>
        <taxon>Sordariomycetes</taxon>
        <taxon>Hypocreomycetidae</taxon>
        <taxon>Glomerellales</taxon>
        <taxon>Glomerellaceae</taxon>
        <taxon>Colletotrichum</taxon>
        <taxon>Colletotrichum orchidearum species complex</taxon>
    </lineage>
</organism>
<dbReference type="AlphaFoldDB" id="A0A8H6N5R0"/>
<dbReference type="EMBL" id="WIGN01000005">
    <property type="protein sequence ID" value="KAF6820490.1"/>
    <property type="molecule type" value="Genomic_DNA"/>
</dbReference>
<keyword evidence="2" id="KW-1185">Reference proteome</keyword>
<evidence type="ECO:0000313" key="1">
    <source>
        <dbReference type="EMBL" id="KAF6820490.1"/>
    </source>
</evidence>
<proteinExistence type="predicted"/>
<protein>
    <submittedName>
        <fullName evidence="1">Uncharacterized protein</fullName>
    </submittedName>
</protein>
<name>A0A8H6N5R0_9PEZI</name>
<accession>A0A8H6N5R0</accession>
<dbReference type="Proteomes" id="UP000652219">
    <property type="component" value="Unassembled WGS sequence"/>
</dbReference>
<evidence type="ECO:0000313" key="2">
    <source>
        <dbReference type="Proteomes" id="UP000652219"/>
    </source>
</evidence>
<gene>
    <name evidence="1" type="ORF">CSOJ01_00746</name>
</gene>
<sequence>MAAFNRARLWDSSCHIWDVTMGVSDKAQGLNSAPVKFDFHEMNLNISTKMRKLKKLLNPYTSDDENRPSDISR</sequence>
<comment type="caution">
    <text evidence="1">The sequence shown here is derived from an EMBL/GenBank/DDBJ whole genome shotgun (WGS) entry which is preliminary data.</text>
</comment>